<dbReference type="EMBL" id="VFMN01000001">
    <property type="protein sequence ID" value="TQJ07839.1"/>
    <property type="molecule type" value="Genomic_DNA"/>
</dbReference>
<evidence type="ECO:0000256" key="1">
    <source>
        <dbReference type="SAM" id="Phobius"/>
    </source>
</evidence>
<dbReference type="SUPFAM" id="SSF48317">
    <property type="entry name" value="Acid phosphatase/Vanadium-dependent haloperoxidase"/>
    <property type="match status" value="1"/>
</dbReference>
<keyword evidence="1" id="KW-0472">Membrane</keyword>
<proteinExistence type="predicted"/>
<feature type="transmembrane region" description="Helical" evidence="1">
    <location>
        <begin position="78"/>
        <end position="98"/>
    </location>
</feature>
<dbReference type="OrthoDB" id="9789113at2"/>
<name>A0A542DXM9_9MICO</name>
<dbReference type="Gene3D" id="1.20.144.10">
    <property type="entry name" value="Phosphatidic acid phosphatase type 2/haloperoxidase"/>
    <property type="match status" value="2"/>
</dbReference>
<feature type="domain" description="Phosphatidic acid phosphatase type 2/haloperoxidase" evidence="2">
    <location>
        <begin position="104"/>
        <end position="218"/>
    </location>
</feature>
<organism evidence="3 4">
    <name type="scientific">Lapillicoccus jejuensis</name>
    <dbReference type="NCBI Taxonomy" id="402171"/>
    <lineage>
        <taxon>Bacteria</taxon>
        <taxon>Bacillati</taxon>
        <taxon>Actinomycetota</taxon>
        <taxon>Actinomycetes</taxon>
        <taxon>Micrococcales</taxon>
        <taxon>Intrasporangiaceae</taxon>
        <taxon>Lapillicoccus</taxon>
    </lineage>
</organism>
<keyword evidence="4" id="KW-1185">Reference proteome</keyword>
<feature type="transmembrane region" description="Helical" evidence="1">
    <location>
        <begin position="105"/>
        <end position="126"/>
    </location>
</feature>
<keyword evidence="1" id="KW-0812">Transmembrane</keyword>
<dbReference type="InterPro" id="IPR036938">
    <property type="entry name" value="PAP2/HPO_sf"/>
</dbReference>
<feature type="transmembrane region" description="Helical" evidence="1">
    <location>
        <begin position="175"/>
        <end position="194"/>
    </location>
</feature>
<dbReference type="AlphaFoldDB" id="A0A542DXM9"/>
<dbReference type="Proteomes" id="UP000317893">
    <property type="component" value="Unassembled WGS sequence"/>
</dbReference>
<dbReference type="RefSeq" id="WP_141847141.1">
    <property type="nucleotide sequence ID" value="NZ_BAAAPR010000017.1"/>
</dbReference>
<accession>A0A542DXM9</accession>
<feature type="transmembrane region" description="Helical" evidence="1">
    <location>
        <begin position="29"/>
        <end position="49"/>
    </location>
</feature>
<evidence type="ECO:0000313" key="4">
    <source>
        <dbReference type="Proteomes" id="UP000317893"/>
    </source>
</evidence>
<comment type="caution">
    <text evidence="3">The sequence shown here is derived from an EMBL/GenBank/DDBJ whole genome shotgun (WGS) entry which is preliminary data.</text>
</comment>
<reference evidence="3 4" key="1">
    <citation type="submission" date="2019-06" db="EMBL/GenBank/DDBJ databases">
        <title>Sequencing the genomes of 1000 actinobacteria strains.</title>
        <authorList>
            <person name="Klenk H.-P."/>
        </authorList>
    </citation>
    <scope>NUCLEOTIDE SEQUENCE [LARGE SCALE GENOMIC DNA]</scope>
    <source>
        <strain evidence="3 4">DSM 18607</strain>
    </source>
</reference>
<feature type="transmembrane region" description="Helical" evidence="1">
    <location>
        <begin position="149"/>
        <end position="168"/>
    </location>
</feature>
<evidence type="ECO:0000259" key="2">
    <source>
        <dbReference type="SMART" id="SM00014"/>
    </source>
</evidence>
<keyword evidence="1" id="KW-1133">Transmembrane helix</keyword>
<dbReference type="Pfam" id="PF01569">
    <property type="entry name" value="PAP2"/>
    <property type="match status" value="1"/>
</dbReference>
<feature type="transmembrane region" description="Helical" evidence="1">
    <location>
        <begin position="206"/>
        <end position="230"/>
    </location>
</feature>
<dbReference type="InterPro" id="IPR000326">
    <property type="entry name" value="PAP2/HPO"/>
</dbReference>
<protein>
    <submittedName>
        <fullName evidence="3">Undecaprenyl-diphosphatase</fullName>
    </submittedName>
</protein>
<evidence type="ECO:0000313" key="3">
    <source>
        <dbReference type="EMBL" id="TQJ07839.1"/>
    </source>
</evidence>
<sequence>MTDTSDDLELLDRRLGQGILAPGRDPRVALVRAAIVVGALAVLGFLLRWQPLDGGLSRRLNGARTGVVGSLSTTVYHLFSPAPAIALTVLATALVWWWSHRLRVAAAFAGTVAVTWIPSDVLKLVVDRPRPDVHLLPHPFLPSPADPSFPSGHTVFVTAFVLAVLLVVRGTALHHPIAIAGSIIVVIVALSLSVDAVHYPTDVLASVAWSVGVAPAARWVWVDVVLGRFAGRRTGSRRRG</sequence>
<dbReference type="SMART" id="SM00014">
    <property type="entry name" value="acidPPc"/>
    <property type="match status" value="1"/>
</dbReference>
<gene>
    <name evidence="3" type="ORF">FB458_0909</name>
</gene>